<dbReference type="EC" id="2.4.1.-" evidence="11"/>
<comment type="subcellular location">
    <subcellularLocation>
        <location evidence="1 11">Golgi apparatus membrane</location>
        <topology evidence="1 11">Single-pass type II membrane protein</topology>
    </subcellularLocation>
</comment>
<keyword evidence="6" id="KW-0735">Signal-anchor</keyword>
<evidence type="ECO:0000256" key="10">
    <source>
        <dbReference type="ARBA" id="ARBA00023157"/>
    </source>
</evidence>
<evidence type="ECO:0000259" key="14">
    <source>
        <dbReference type="Pfam" id="PF02709"/>
    </source>
</evidence>
<keyword evidence="16" id="KW-1185">Reference proteome</keyword>
<evidence type="ECO:0000256" key="9">
    <source>
        <dbReference type="ARBA" id="ARBA00023136"/>
    </source>
</evidence>
<evidence type="ECO:0000256" key="1">
    <source>
        <dbReference type="ARBA" id="ARBA00004323"/>
    </source>
</evidence>
<dbReference type="EMBL" id="CP092871">
    <property type="protein sequence ID" value="UYV72552.1"/>
    <property type="molecule type" value="Genomic_DNA"/>
</dbReference>
<name>A0ABY6KUQ7_9ARAC</name>
<evidence type="ECO:0000313" key="15">
    <source>
        <dbReference type="EMBL" id="UYV72552.1"/>
    </source>
</evidence>
<dbReference type="Pfam" id="PF00652">
    <property type="entry name" value="Ricin_B_lectin"/>
    <property type="match status" value="1"/>
</dbReference>
<reference evidence="15 16" key="1">
    <citation type="submission" date="2022-01" db="EMBL/GenBank/DDBJ databases">
        <title>A chromosomal length assembly of Cordylochernes scorpioides.</title>
        <authorList>
            <person name="Zeh D."/>
            <person name="Zeh J."/>
        </authorList>
    </citation>
    <scope>NUCLEOTIDE SEQUENCE [LARGE SCALE GENOMIC DNA]</scope>
    <source>
        <strain evidence="15">IN4F17</strain>
        <tissue evidence="15">Whole Body</tissue>
    </source>
</reference>
<evidence type="ECO:0000256" key="6">
    <source>
        <dbReference type="ARBA" id="ARBA00022968"/>
    </source>
</evidence>
<dbReference type="CDD" id="cd02510">
    <property type="entry name" value="pp-GalNAc-T"/>
    <property type="match status" value="1"/>
</dbReference>
<feature type="domain" description="Galactosyltransferase C-terminal" evidence="14">
    <location>
        <begin position="342"/>
        <end position="402"/>
    </location>
</feature>
<keyword evidence="9" id="KW-0472">Membrane</keyword>
<dbReference type="InterPro" id="IPR035992">
    <property type="entry name" value="Ricin_B-like_lectins"/>
</dbReference>
<evidence type="ECO:0000259" key="12">
    <source>
        <dbReference type="Pfam" id="PF00535"/>
    </source>
</evidence>
<keyword evidence="7" id="KW-1133">Transmembrane helix</keyword>
<evidence type="ECO:0000256" key="11">
    <source>
        <dbReference type="RuleBase" id="RU361242"/>
    </source>
</evidence>
<evidence type="ECO:0000256" key="4">
    <source>
        <dbReference type="ARBA" id="ARBA00022692"/>
    </source>
</evidence>
<dbReference type="InterPro" id="IPR027791">
    <property type="entry name" value="Galactosyl_T_C"/>
</dbReference>
<evidence type="ECO:0000256" key="5">
    <source>
        <dbReference type="ARBA" id="ARBA00022734"/>
    </source>
</evidence>
<accession>A0ABY6KUQ7</accession>
<dbReference type="Gene3D" id="3.90.550.10">
    <property type="entry name" value="Spore Coat Polysaccharide Biosynthesis Protein SpsA, Chain A"/>
    <property type="match status" value="1"/>
</dbReference>
<comment type="pathway">
    <text evidence="11">Protein modification; protein glycosylation.</text>
</comment>
<keyword evidence="3 11" id="KW-0808">Transferase</keyword>
<dbReference type="InterPro" id="IPR045885">
    <property type="entry name" value="GalNAc-T"/>
</dbReference>
<comment type="similarity">
    <text evidence="2 11">Belongs to the glycosyltransferase 2 family. GalNAc-T subfamily.</text>
</comment>
<feature type="domain" description="Ricin B lectin" evidence="13">
    <location>
        <begin position="518"/>
        <end position="606"/>
    </location>
</feature>
<evidence type="ECO:0000256" key="7">
    <source>
        <dbReference type="ARBA" id="ARBA00022989"/>
    </source>
</evidence>
<organism evidence="15 16">
    <name type="scientific">Cordylochernes scorpioides</name>
    <dbReference type="NCBI Taxonomy" id="51811"/>
    <lineage>
        <taxon>Eukaryota</taxon>
        <taxon>Metazoa</taxon>
        <taxon>Ecdysozoa</taxon>
        <taxon>Arthropoda</taxon>
        <taxon>Chelicerata</taxon>
        <taxon>Arachnida</taxon>
        <taxon>Pseudoscorpiones</taxon>
        <taxon>Cheliferoidea</taxon>
        <taxon>Chernetidae</taxon>
        <taxon>Cordylochernes</taxon>
    </lineage>
</organism>
<evidence type="ECO:0000256" key="8">
    <source>
        <dbReference type="ARBA" id="ARBA00023034"/>
    </source>
</evidence>
<gene>
    <name evidence="15" type="ORF">LAZ67_9003671</name>
</gene>
<keyword evidence="10 11" id="KW-1015">Disulfide bond</keyword>
<dbReference type="PANTHER" id="PTHR11675:SF101">
    <property type="entry name" value="POLYPEPTIDE N-ACETYLGALACTOSAMINYLTRANSFERASE 5"/>
    <property type="match status" value="1"/>
</dbReference>
<evidence type="ECO:0000256" key="3">
    <source>
        <dbReference type="ARBA" id="ARBA00022679"/>
    </source>
</evidence>
<evidence type="ECO:0000259" key="13">
    <source>
        <dbReference type="Pfam" id="PF00652"/>
    </source>
</evidence>
<dbReference type="SUPFAM" id="SSF50370">
    <property type="entry name" value="Ricin B-like lectins"/>
    <property type="match status" value="1"/>
</dbReference>
<keyword evidence="11" id="KW-0464">Manganese</keyword>
<sequence>MYKYILLAALLLFLVGVCFLIYSIECIANPMACYPAKFKAANLITGLASSKSLTAGLDLNDGFRSWKPVENQKRNPESWPGELGRPVEIPPEDEELRKSMFEFNQFNLLASDRIALNRSLPDLRNPNCLNKSYPPKLPTTSVVIVFHNEAWSTLLRTVHSVMRTTPHELLEEIILVDDASDRGGSTVTTVVSCLTVICVDHLKEKLSLYLAKLETSVKLLRLKERSGLIKARLKGADMAKGQVITFLDAHCECIQGWMEPLLARIAEDRSVTLPLVSCSGIRCVCHSTRVVCPVIDVISDESFEYSFAPDTTWGGFNWKLNFRWYQVPEREMTRRKGDPTMSLRTPVMAGGLFAIDKKFFEKLGRYDEGMYIWGGENIEFSFRIWMCGGTLEIVPCSHVGHVFRKKTPYTFPGGTSRVIHHNYARVAEVWMDEWKEFYYSFNPGSQKSEVGDVAERLKLREQLQCKDFSWFLENIYPESMLPHKYYYLGEGSAWTPWDTRLTRLSALDLVIDREETSVCVQLFVYTGYHQVASDDNCLDLPSTGSSEVKLVRCKPSSKTQVWRYHPTDKTLVHTKTGLCLSKPLPRAPSVPIVSRCNRPVPSSQQWLLDVPFQWQLQSHDSLESLGA</sequence>
<dbReference type="Proteomes" id="UP001235939">
    <property type="component" value="Chromosome 09"/>
</dbReference>
<evidence type="ECO:0000256" key="2">
    <source>
        <dbReference type="ARBA" id="ARBA00005680"/>
    </source>
</evidence>
<dbReference type="InterPro" id="IPR029044">
    <property type="entry name" value="Nucleotide-diphossugar_trans"/>
</dbReference>
<proteinExistence type="inferred from homology"/>
<dbReference type="InterPro" id="IPR001173">
    <property type="entry name" value="Glyco_trans_2-like"/>
</dbReference>
<protein>
    <recommendedName>
        <fullName evidence="11">Polypeptide N-acetylgalactosaminyltransferase</fullName>
        <ecNumber evidence="11">2.4.1.-</ecNumber>
    </recommendedName>
    <alternativeName>
        <fullName evidence="11">Protein-UDP acetylgalactosaminyltransferase</fullName>
    </alternativeName>
</protein>
<dbReference type="Pfam" id="PF00535">
    <property type="entry name" value="Glycos_transf_2"/>
    <property type="match status" value="1"/>
</dbReference>
<keyword evidence="8 11" id="KW-0333">Golgi apparatus</keyword>
<dbReference type="PANTHER" id="PTHR11675">
    <property type="entry name" value="N-ACETYLGALACTOSAMINYLTRANSFERASE"/>
    <property type="match status" value="1"/>
</dbReference>
<dbReference type="Pfam" id="PF02709">
    <property type="entry name" value="Glyco_transf_7C"/>
    <property type="match status" value="1"/>
</dbReference>
<dbReference type="InterPro" id="IPR000772">
    <property type="entry name" value="Ricin_B_lectin"/>
</dbReference>
<evidence type="ECO:0000313" key="16">
    <source>
        <dbReference type="Proteomes" id="UP001235939"/>
    </source>
</evidence>
<keyword evidence="5 11" id="KW-0430">Lectin</keyword>
<keyword evidence="11" id="KW-0328">Glycosyltransferase</keyword>
<keyword evidence="4" id="KW-0812">Transmembrane</keyword>
<comment type="cofactor">
    <cofactor evidence="11">
        <name>Mn(2+)</name>
        <dbReference type="ChEBI" id="CHEBI:29035"/>
    </cofactor>
</comment>
<feature type="domain" description="Glycosyltransferase 2-like" evidence="12">
    <location>
        <begin position="141"/>
        <end position="271"/>
    </location>
</feature>
<dbReference type="Gene3D" id="2.80.10.50">
    <property type="match status" value="1"/>
</dbReference>
<dbReference type="PROSITE" id="PS50231">
    <property type="entry name" value="RICIN_B_LECTIN"/>
    <property type="match status" value="1"/>
</dbReference>
<dbReference type="SUPFAM" id="SSF53448">
    <property type="entry name" value="Nucleotide-diphospho-sugar transferases"/>
    <property type="match status" value="1"/>
</dbReference>